<proteinExistence type="predicted"/>
<name>A0A840ES75_9FLAO</name>
<evidence type="ECO:0000256" key="1">
    <source>
        <dbReference type="SAM" id="Phobius"/>
    </source>
</evidence>
<feature type="transmembrane region" description="Helical" evidence="1">
    <location>
        <begin position="6"/>
        <end position="24"/>
    </location>
</feature>
<dbReference type="Proteomes" id="UP000553034">
    <property type="component" value="Unassembled WGS sequence"/>
</dbReference>
<keyword evidence="1" id="KW-0812">Transmembrane</keyword>
<evidence type="ECO:0000313" key="2">
    <source>
        <dbReference type="EMBL" id="MBB4119895.1"/>
    </source>
</evidence>
<organism evidence="2 3">
    <name type="scientific">Mesonia hippocampi</name>
    <dbReference type="NCBI Taxonomy" id="1628250"/>
    <lineage>
        <taxon>Bacteria</taxon>
        <taxon>Pseudomonadati</taxon>
        <taxon>Bacteroidota</taxon>
        <taxon>Flavobacteriia</taxon>
        <taxon>Flavobacteriales</taxon>
        <taxon>Flavobacteriaceae</taxon>
        <taxon>Mesonia</taxon>
    </lineage>
</organism>
<keyword evidence="1" id="KW-0472">Membrane</keyword>
<gene>
    <name evidence="2" type="ORF">GGR32_002206</name>
</gene>
<reference evidence="2 3" key="1">
    <citation type="submission" date="2020-08" db="EMBL/GenBank/DDBJ databases">
        <title>Genomic Encyclopedia of Type Strains, Phase IV (KMG-IV): sequencing the most valuable type-strain genomes for metagenomic binning, comparative biology and taxonomic classification.</title>
        <authorList>
            <person name="Goeker M."/>
        </authorList>
    </citation>
    <scope>NUCLEOTIDE SEQUENCE [LARGE SCALE GENOMIC DNA]</scope>
    <source>
        <strain evidence="2 3">DSM 29568</strain>
    </source>
</reference>
<comment type="caution">
    <text evidence="2">The sequence shown here is derived from an EMBL/GenBank/DDBJ whole genome shotgun (WGS) entry which is preliminary data.</text>
</comment>
<evidence type="ECO:0000313" key="3">
    <source>
        <dbReference type="Proteomes" id="UP000553034"/>
    </source>
</evidence>
<feature type="transmembrane region" description="Helical" evidence="1">
    <location>
        <begin position="31"/>
        <end position="54"/>
    </location>
</feature>
<keyword evidence="1" id="KW-1133">Transmembrane helix</keyword>
<sequence length="58" mass="6547">MNLLIGLPMLLLGLFIAVMVYINIKIKKKMSFIWGGYTLFSFSVILILFGILIIKNGI</sequence>
<dbReference type="EMBL" id="JACIFO010000011">
    <property type="protein sequence ID" value="MBB4119895.1"/>
    <property type="molecule type" value="Genomic_DNA"/>
</dbReference>
<dbReference type="RefSeq" id="WP_183478230.1">
    <property type="nucleotide sequence ID" value="NZ_JACIFO010000011.1"/>
</dbReference>
<dbReference type="AlphaFoldDB" id="A0A840ES75"/>
<keyword evidence="3" id="KW-1185">Reference proteome</keyword>
<accession>A0A840ES75</accession>
<protein>
    <submittedName>
        <fullName evidence="2">Uncharacterized protein</fullName>
    </submittedName>
</protein>